<dbReference type="AlphaFoldDB" id="A0A2W7TQG0"/>
<dbReference type="Pfam" id="PF01841">
    <property type="entry name" value="Transglut_core"/>
    <property type="match status" value="1"/>
</dbReference>
<organism evidence="4 5">
    <name type="scientific">Flavobacterium aquariorum</name>
    <dbReference type="NCBI Taxonomy" id="2217670"/>
    <lineage>
        <taxon>Bacteria</taxon>
        <taxon>Pseudomonadati</taxon>
        <taxon>Bacteroidota</taxon>
        <taxon>Flavobacteriia</taxon>
        <taxon>Flavobacteriales</taxon>
        <taxon>Flavobacteriaceae</taxon>
        <taxon>Flavobacterium</taxon>
    </lineage>
</organism>
<dbReference type="Gene3D" id="2.60.120.1130">
    <property type="match status" value="1"/>
</dbReference>
<accession>A0A2W7TQG0</accession>
<evidence type="ECO:0000259" key="3">
    <source>
        <dbReference type="Pfam" id="PF12969"/>
    </source>
</evidence>
<evidence type="ECO:0000256" key="1">
    <source>
        <dbReference type="SAM" id="SignalP"/>
    </source>
</evidence>
<dbReference type="Pfam" id="PF12969">
    <property type="entry name" value="DUF3857"/>
    <property type="match status" value="1"/>
</dbReference>
<gene>
    <name evidence="4" type="ORF">DOS84_15925</name>
</gene>
<dbReference type="Proteomes" id="UP000249177">
    <property type="component" value="Unassembled WGS sequence"/>
</dbReference>
<dbReference type="InterPro" id="IPR024618">
    <property type="entry name" value="DUF3857"/>
</dbReference>
<name>A0A2W7TQG0_9FLAO</name>
<feature type="domain" description="Transglutaminase-like" evidence="2">
    <location>
        <begin position="321"/>
        <end position="397"/>
    </location>
</feature>
<protein>
    <submittedName>
        <fullName evidence="4">Transglutaminase</fullName>
    </submittedName>
</protein>
<evidence type="ECO:0000313" key="5">
    <source>
        <dbReference type="Proteomes" id="UP000249177"/>
    </source>
</evidence>
<dbReference type="RefSeq" id="WP_111411096.1">
    <property type="nucleotide sequence ID" value="NZ_QKXH01000011.1"/>
</dbReference>
<feature type="chain" id="PRO_5015921248" evidence="1">
    <location>
        <begin position="22"/>
        <end position="672"/>
    </location>
</feature>
<feature type="signal peptide" evidence="1">
    <location>
        <begin position="1"/>
        <end position="21"/>
    </location>
</feature>
<keyword evidence="5" id="KW-1185">Reference proteome</keyword>
<keyword evidence="1" id="KW-0732">Signal</keyword>
<sequence length="672" mass="76739">MKTKHLTLLLLLTLFCFNANAQEFKLGKVSIAELEQKVHPKDTAAVAAILFKTGSTKFEYMQGEGFRVITEVAMRIKIYKKDGYDWANKEVRFISGGSSIKESVSFSDVITYNLEAGKIEKIKLKSEGEFEEKVNRYWSKKKITLPNVKEGSILEFRYTIRTNNIGMLREFDFQTNIPVDYAEYKTYVPEYFIYNTKMKGFVTPQINVEKSSKSFVITSKERTESGHVSQTNFSSDKIDYQETKTTYIARNLPAMKEEVFVNNIDNYTTSLVQELSMTKYPNEPLKPYSTDWDAVVKTIYDNDDFGPELNKTGYFEDDLKAVTAGLTAQDEIISVILNYVKSTVKWNDYNGYSCDDGVKKAYKDKTGNVAEINLMLTAMLRTAGLKANPVLVSTRANGISIFPNRGAFNYVIAAVETPEGLILLDATSKFSTPNVLPFRDLNWMGRLIRKDGTSEEVDLMPTKASDDNVTMMYSIDATGKITGKLRRQRTNHNAMSFRSEIENIKEEEYLEKFENENEKIEISDYLRTNEKDVKKPIVETCSFTGTNLCEIIGEKMYINPLLFFTKEHNPFKQEVREYPIDYGFPFIDKYAINIDIPDGYVIETLPKSSVFNMEDNIGSFKFIANATGSNIQLSISHQINTPIVSPEYYTTLKEYYQGMIAKQTEKIVLKKA</sequence>
<dbReference type="EMBL" id="QKXH01000011">
    <property type="protein sequence ID" value="PZX92298.1"/>
    <property type="molecule type" value="Genomic_DNA"/>
</dbReference>
<evidence type="ECO:0000313" key="4">
    <source>
        <dbReference type="EMBL" id="PZX92298.1"/>
    </source>
</evidence>
<dbReference type="Gene3D" id="2.60.40.3140">
    <property type="match status" value="1"/>
</dbReference>
<feature type="domain" description="DUF3857" evidence="3">
    <location>
        <begin position="70"/>
        <end position="213"/>
    </location>
</feature>
<dbReference type="OrthoDB" id="98874at2"/>
<evidence type="ECO:0000259" key="2">
    <source>
        <dbReference type="Pfam" id="PF01841"/>
    </source>
</evidence>
<dbReference type="InterPro" id="IPR002931">
    <property type="entry name" value="Transglutaminase-like"/>
</dbReference>
<comment type="caution">
    <text evidence="4">The sequence shown here is derived from an EMBL/GenBank/DDBJ whole genome shotgun (WGS) entry which is preliminary data.</text>
</comment>
<reference evidence="4 5" key="1">
    <citation type="submission" date="2018-06" db="EMBL/GenBank/DDBJ databases">
        <title>Flavobacterium sp IMCC34762, genome.</title>
        <authorList>
            <person name="Joung Y."/>
            <person name="Cho J."/>
            <person name="Song J."/>
        </authorList>
    </citation>
    <scope>NUCLEOTIDE SEQUENCE [LARGE SCALE GENOMIC DNA]</scope>
    <source>
        <strain evidence="4 5">IMCC34762</strain>
    </source>
</reference>
<dbReference type="Gene3D" id="3.10.620.30">
    <property type="match status" value="1"/>
</dbReference>
<proteinExistence type="predicted"/>